<reference evidence="2 3" key="1">
    <citation type="journal article" date="2015" name="Infect. Genet. Evol.">
        <title>Genomic sequences of six botulinum neurotoxin-producing strains representing three clostridial species illustrate the mobility and diversity of botulinum neurotoxin genes.</title>
        <authorList>
            <person name="Smith T.J."/>
            <person name="Hill K.K."/>
            <person name="Xie G."/>
            <person name="Foley B.T."/>
            <person name="Williamson C.H."/>
            <person name="Foster J.T."/>
            <person name="Johnson S.L."/>
            <person name="Chertkov O."/>
            <person name="Teshima H."/>
            <person name="Gibbons H.S."/>
            <person name="Johnsky L.A."/>
            <person name="Karavis M.A."/>
            <person name="Smith L.A."/>
        </authorList>
    </citation>
    <scope>NUCLEOTIDE SEQUENCE [LARGE SCALE GENOMIC DNA]</scope>
    <source>
        <strain evidence="2 3">CDC 2741</strain>
    </source>
</reference>
<name>A0A0C1QU60_9CLOT</name>
<dbReference type="Proteomes" id="UP000031366">
    <property type="component" value="Unassembled WGS sequence"/>
</dbReference>
<dbReference type="RefSeq" id="WP_039636564.1">
    <property type="nucleotide sequence ID" value="NZ_AYSO01000020.1"/>
</dbReference>
<proteinExistence type="inferred from homology"/>
<organism evidence="2 3">
    <name type="scientific">Clostridium argentinense CDC 2741</name>
    <dbReference type="NCBI Taxonomy" id="1418104"/>
    <lineage>
        <taxon>Bacteria</taxon>
        <taxon>Bacillati</taxon>
        <taxon>Bacillota</taxon>
        <taxon>Clostridia</taxon>
        <taxon>Eubacteriales</taxon>
        <taxon>Clostridiaceae</taxon>
        <taxon>Clostridium</taxon>
    </lineage>
</organism>
<dbReference type="SUPFAM" id="SSF50969">
    <property type="entry name" value="YVTN repeat-like/Quinoprotein amine dehydrogenase"/>
    <property type="match status" value="1"/>
</dbReference>
<dbReference type="GO" id="GO:0017057">
    <property type="term" value="F:6-phosphogluconolactonase activity"/>
    <property type="evidence" value="ECO:0007669"/>
    <property type="project" value="TreeGrafter"/>
</dbReference>
<accession>A0A0C1QU60</accession>
<dbReference type="Pfam" id="PF10282">
    <property type="entry name" value="Lactonase"/>
    <property type="match status" value="2"/>
</dbReference>
<dbReference type="PANTHER" id="PTHR30344">
    <property type="entry name" value="6-PHOSPHOGLUCONOLACTONASE-RELATED"/>
    <property type="match status" value="1"/>
</dbReference>
<dbReference type="InterPro" id="IPR019405">
    <property type="entry name" value="Lactonase_7-beta_prop"/>
</dbReference>
<dbReference type="OrthoDB" id="145213at2"/>
<dbReference type="EMBL" id="AYSO01000020">
    <property type="protein sequence ID" value="KIE44527.1"/>
    <property type="molecule type" value="Genomic_DNA"/>
</dbReference>
<evidence type="ECO:0000256" key="1">
    <source>
        <dbReference type="ARBA" id="ARBA00005564"/>
    </source>
</evidence>
<comment type="similarity">
    <text evidence="1">Belongs to the cycloisomerase 2 family.</text>
</comment>
<dbReference type="InterPro" id="IPR050282">
    <property type="entry name" value="Cycloisomerase_2"/>
</dbReference>
<comment type="caution">
    <text evidence="2">The sequence shown here is derived from an EMBL/GenBank/DDBJ whole genome shotgun (WGS) entry which is preliminary data.</text>
</comment>
<evidence type="ECO:0000313" key="3">
    <source>
        <dbReference type="Proteomes" id="UP000031366"/>
    </source>
</evidence>
<dbReference type="InterPro" id="IPR015943">
    <property type="entry name" value="WD40/YVTN_repeat-like_dom_sf"/>
</dbReference>
<dbReference type="PANTHER" id="PTHR30344:SF1">
    <property type="entry name" value="6-PHOSPHOGLUCONOLACTONASE"/>
    <property type="match status" value="1"/>
</dbReference>
<dbReference type="AlphaFoldDB" id="A0A0C1QU60"/>
<gene>
    <name evidence="2" type="ORF">U732_611</name>
</gene>
<dbReference type="InterPro" id="IPR011044">
    <property type="entry name" value="Quino_amine_DH_bsu"/>
</dbReference>
<protein>
    <submittedName>
        <fullName evidence="2">Lactonase, 7-bladed beta-propeller family protein</fullName>
    </submittedName>
</protein>
<sequence length="352" mass="37088">MFYNEDNCSSMVFSMTNELENSVVAFVRDTMGTLSCPEVYRTGGNGTGLQQVDPLGSQGAIALSSDGQFLFAVNAGSNSISTFHICGWDLTLVSVVPSGGVFPNSLTVNNHNLYVTNSGNPPQIPANVTGFHIESDGHPSIISGSQKPLSSANAQSKCIVSSVFGDKLVVSEGVTNNLSVYEVNRDGSLEGPIVNPSNGIGPFGSAYLNNNLLVVTEVTTNALSSYKVANNGILNVISGSVLNNQSATCWVSVTPNEDYAYTSNAGSGTITRYRINHDGTLTIVESIPSTPNRTGSPIDSAIDLCGQNFYVLNGSEGSISVFEIEEDGHLVLLQIFQDTRLPQIGAQGMAVL</sequence>
<keyword evidence="3" id="KW-1185">Reference proteome</keyword>
<dbReference type="Gene3D" id="2.130.10.10">
    <property type="entry name" value="YVTN repeat-like/Quinoprotein amine dehydrogenase"/>
    <property type="match status" value="2"/>
</dbReference>
<evidence type="ECO:0000313" key="2">
    <source>
        <dbReference type="EMBL" id="KIE44527.1"/>
    </source>
</evidence>